<dbReference type="PANTHER" id="PTHR33884">
    <property type="entry name" value="UPF0410 PROTEIN YMGE"/>
    <property type="match status" value="1"/>
</dbReference>
<reference evidence="8 9" key="1">
    <citation type="submission" date="2020-11" db="EMBL/GenBank/DDBJ databases">
        <title>Amino acid is mineralized and recycled by bacteria in oceanic microbiome.</title>
        <authorList>
            <person name="Zheng L.Y."/>
        </authorList>
    </citation>
    <scope>NUCLEOTIDE SEQUENCE [LARGE SCALE GENOMIC DNA]</scope>
    <source>
        <strain evidence="8 9">A32-1</strain>
    </source>
</reference>
<dbReference type="AlphaFoldDB" id="A0A7S8RI41"/>
<evidence type="ECO:0000256" key="4">
    <source>
        <dbReference type="ARBA" id="ARBA00022692"/>
    </source>
</evidence>
<evidence type="ECO:0000256" key="6">
    <source>
        <dbReference type="ARBA" id="ARBA00023136"/>
    </source>
</evidence>
<dbReference type="GO" id="GO:0005886">
    <property type="term" value="C:plasma membrane"/>
    <property type="evidence" value="ECO:0007669"/>
    <property type="project" value="UniProtKB-SubCell"/>
</dbReference>
<accession>A0A7S8RI41</accession>
<evidence type="ECO:0000313" key="8">
    <source>
        <dbReference type="EMBL" id="QPE05347.1"/>
    </source>
</evidence>
<proteinExistence type="inferred from homology"/>
<gene>
    <name evidence="8" type="ORF">IT882_04615</name>
</gene>
<organism evidence="8 9">
    <name type="scientific">Microbacterium schleiferi</name>
    <dbReference type="NCBI Taxonomy" id="69362"/>
    <lineage>
        <taxon>Bacteria</taxon>
        <taxon>Bacillati</taxon>
        <taxon>Actinomycetota</taxon>
        <taxon>Actinomycetes</taxon>
        <taxon>Micrococcales</taxon>
        <taxon>Microbacteriaceae</taxon>
        <taxon>Microbacterium</taxon>
    </lineage>
</organism>
<dbReference type="EMBL" id="CP064760">
    <property type="protein sequence ID" value="QPE05347.1"/>
    <property type="molecule type" value="Genomic_DNA"/>
</dbReference>
<evidence type="ECO:0000313" key="9">
    <source>
        <dbReference type="Proteomes" id="UP000594480"/>
    </source>
</evidence>
<comment type="subcellular location">
    <subcellularLocation>
        <location evidence="1">Cell membrane</location>
        <topology evidence="1">Multi-pass membrane protein</topology>
    </subcellularLocation>
</comment>
<evidence type="ECO:0000256" key="3">
    <source>
        <dbReference type="ARBA" id="ARBA00022475"/>
    </source>
</evidence>
<feature type="transmembrane region" description="Helical" evidence="7">
    <location>
        <begin position="6"/>
        <end position="22"/>
    </location>
</feature>
<keyword evidence="6 7" id="KW-0472">Membrane</keyword>
<feature type="transmembrane region" description="Helical" evidence="7">
    <location>
        <begin position="64"/>
        <end position="83"/>
    </location>
</feature>
<dbReference type="RefSeq" id="WP_195693364.1">
    <property type="nucleotide sequence ID" value="NZ_CP064760.1"/>
</dbReference>
<dbReference type="Proteomes" id="UP000594480">
    <property type="component" value="Chromosome"/>
</dbReference>
<keyword evidence="9" id="KW-1185">Reference proteome</keyword>
<evidence type="ECO:0000256" key="2">
    <source>
        <dbReference type="ARBA" id="ARBA00011006"/>
    </source>
</evidence>
<evidence type="ECO:0000256" key="1">
    <source>
        <dbReference type="ARBA" id="ARBA00004651"/>
    </source>
</evidence>
<keyword evidence="4 7" id="KW-0812">Transmembrane</keyword>
<evidence type="ECO:0000256" key="7">
    <source>
        <dbReference type="SAM" id="Phobius"/>
    </source>
</evidence>
<feature type="transmembrane region" description="Helical" evidence="7">
    <location>
        <begin position="29"/>
        <end position="52"/>
    </location>
</feature>
<name>A0A7S8RI41_9MICO</name>
<protein>
    <submittedName>
        <fullName evidence="8">GlsB/YeaQ/YmgE family stress response membrane protein</fullName>
    </submittedName>
</protein>
<keyword evidence="3" id="KW-1003">Cell membrane</keyword>
<evidence type="ECO:0000256" key="5">
    <source>
        <dbReference type="ARBA" id="ARBA00022989"/>
    </source>
</evidence>
<dbReference type="Pfam" id="PF04226">
    <property type="entry name" value="Transgly_assoc"/>
    <property type="match status" value="1"/>
</dbReference>
<dbReference type="PANTHER" id="PTHR33884:SF3">
    <property type="entry name" value="UPF0410 PROTEIN YMGE"/>
    <property type="match status" value="1"/>
</dbReference>
<keyword evidence="5 7" id="KW-1133">Transmembrane helix</keyword>
<comment type="similarity">
    <text evidence="2">Belongs to the UPF0410 family.</text>
</comment>
<dbReference type="InterPro" id="IPR007341">
    <property type="entry name" value="Transgly_assoc"/>
</dbReference>
<dbReference type="KEGG" id="msf:IT882_04615"/>
<sequence length="92" mass="9823">MGFFAFAILGILTGIIAPIILPGKHVGGWFVAILLGLLGAMVGGWIAGLFGLDVYTTFWNFSGWVFALIGSIVVLLLFGLIFGRKRSSHLVV</sequence>